<proteinExistence type="predicted"/>
<dbReference type="EMBL" id="LR215050">
    <property type="protein sequence ID" value="VEU83180.1"/>
    <property type="molecule type" value="Genomic_DNA"/>
</dbReference>
<accession>A0A449BL73</accession>
<reference evidence="1 2" key="1">
    <citation type="submission" date="2019-01" db="EMBL/GenBank/DDBJ databases">
        <authorList>
            <consortium name="Pathogen Informatics"/>
        </authorList>
    </citation>
    <scope>NUCLEOTIDE SEQUENCE [LARGE SCALE GENOMIC DNA]</scope>
    <source>
        <strain evidence="1 2">NCTC10172</strain>
    </source>
</reference>
<sequence>MINYIKNDFDGGMTYPNKELIERSALGVIKKLCMRNLFTLEGYLKATKKTFNLGYKVPIYINDHHIFIYTKALKDYDNIFINYTEIKEVKSNKFGIEITFNNLEKIEVKLSIKNYKRLVMTIFSLYKYKESLVWMHFHQLSLDIVHHTHVIIIDEKTINNKGV</sequence>
<gene>
    <name evidence="1" type="ORF">NCTC10172_01237</name>
</gene>
<dbReference type="Pfam" id="PF06338">
    <property type="entry name" value="ComK"/>
    <property type="match status" value="1"/>
</dbReference>
<protein>
    <submittedName>
        <fullName evidence="1">Genetic competence transcription factor</fullName>
    </submittedName>
</protein>
<name>A0A449BL73_9MOLU</name>
<evidence type="ECO:0000313" key="2">
    <source>
        <dbReference type="Proteomes" id="UP000290909"/>
    </source>
</evidence>
<dbReference type="GO" id="GO:0030420">
    <property type="term" value="P:establishment of competence for transformation"/>
    <property type="evidence" value="ECO:0007669"/>
    <property type="project" value="InterPro"/>
</dbReference>
<keyword evidence="2" id="KW-1185">Reference proteome</keyword>
<evidence type="ECO:0000313" key="1">
    <source>
        <dbReference type="EMBL" id="VEU83180.1"/>
    </source>
</evidence>
<organism evidence="1 2">
    <name type="scientific">Acholeplasma hippikon</name>
    <dbReference type="NCBI Taxonomy" id="264636"/>
    <lineage>
        <taxon>Bacteria</taxon>
        <taxon>Bacillati</taxon>
        <taxon>Mycoplasmatota</taxon>
        <taxon>Mollicutes</taxon>
        <taxon>Acholeplasmatales</taxon>
        <taxon>Acholeplasmataceae</taxon>
        <taxon>Acholeplasma</taxon>
    </lineage>
</organism>
<dbReference type="InterPro" id="IPR010461">
    <property type="entry name" value="ComK"/>
</dbReference>
<dbReference type="Proteomes" id="UP000290909">
    <property type="component" value="Chromosome"/>
</dbReference>
<dbReference type="STRING" id="1408416.GCA_000702765_01282"/>
<dbReference type="AlphaFoldDB" id="A0A449BL73"/>
<dbReference type="KEGG" id="ahk:NCTC10172_01237"/>